<dbReference type="Proteomes" id="UP001633002">
    <property type="component" value="Unassembled WGS sequence"/>
</dbReference>
<organism evidence="2 3">
    <name type="scientific">Riccia sorocarpa</name>
    <dbReference type="NCBI Taxonomy" id="122646"/>
    <lineage>
        <taxon>Eukaryota</taxon>
        <taxon>Viridiplantae</taxon>
        <taxon>Streptophyta</taxon>
        <taxon>Embryophyta</taxon>
        <taxon>Marchantiophyta</taxon>
        <taxon>Marchantiopsida</taxon>
        <taxon>Marchantiidae</taxon>
        <taxon>Marchantiales</taxon>
        <taxon>Ricciaceae</taxon>
        <taxon>Riccia</taxon>
    </lineage>
</organism>
<reference evidence="2 3" key="1">
    <citation type="submission" date="2024-09" db="EMBL/GenBank/DDBJ databases">
        <title>Chromosome-scale assembly of Riccia sorocarpa.</title>
        <authorList>
            <person name="Paukszto L."/>
        </authorList>
    </citation>
    <scope>NUCLEOTIDE SEQUENCE [LARGE SCALE GENOMIC DNA]</scope>
    <source>
        <strain evidence="2">LP-2024</strain>
        <tissue evidence="2">Aerial parts of the thallus</tissue>
    </source>
</reference>
<name>A0ABD3GUV2_9MARC</name>
<dbReference type="AlphaFoldDB" id="A0ABD3GUV2"/>
<protein>
    <submittedName>
        <fullName evidence="2">Uncharacterized protein</fullName>
    </submittedName>
</protein>
<evidence type="ECO:0000256" key="1">
    <source>
        <dbReference type="SAM" id="MobiDB-lite"/>
    </source>
</evidence>
<sequence length="301" mass="34673">MPTLDRFQKIGHGDGLCARCGRDNETVEHLWWTSKESADKWTDFRYLAENLDAYFPQSNSFIDALDAVFKGRNPAKTIPFVFIMRTIWHERNKASYADQRIRIPLISTLDHIRDALQGEADPYRTMENDPTAPRSISDGDNRHSTERLDPLEDQTRNPLKRARLQGEQNTRCEISERTHRSLHPLPTLTQREHMNALDVASRSQTRTTNRWQSTPQLTLQRFPTSSPISTADRSLLRHSHYVRLPDKMQNARQAHLREGITLRKMRALTTHMSTGVGANRSATCDNMTVYHRQSHLTGSGF</sequence>
<feature type="region of interest" description="Disordered" evidence="1">
    <location>
        <begin position="119"/>
        <end position="170"/>
    </location>
</feature>
<feature type="compositionally biased region" description="Basic and acidic residues" evidence="1">
    <location>
        <begin position="137"/>
        <end position="155"/>
    </location>
</feature>
<comment type="caution">
    <text evidence="2">The sequence shown here is derived from an EMBL/GenBank/DDBJ whole genome shotgun (WGS) entry which is preliminary data.</text>
</comment>
<evidence type="ECO:0000313" key="3">
    <source>
        <dbReference type="Proteomes" id="UP001633002"/>
    </source>
</evidence>
<dbReference type="EMBL" id="JBJQOH010000006">
    <property type="protein sequence ID" value="KAL3682431.1"/>
    <property type="molecule type" value="Genomic_DNA"/>
</dbReference>
<proteinExistence type="predicted"/>
<evidence type="ECO:0000313" key="2">
    <source>
        <dbReference type="EMBL" id="KAL3682431.1"/>
    </source>
</evidence>
<keyword evidence="3" id="KW-1185">Reference proteome</keyword>
<gene>
    <name evidence="2" type="ORF">R1sor_000453</name>
</gene>
<accession>A0ABD3GUV2</accession>